<feature type="transmembrane region" description="Helical" evidence="9">
    <location>
        <begin position="586"/>
        <end position="608"/>
    </location>
</feature>
<dbReference type="PANTHER" id="PTHR23517">
    <property type="entry name" value="RESISTANCE PROTEIN MDTM, PUTATIVE-RELATED-RELATED"/>
    <property type="match status" value="1"/>
</dbReference>
<keyword evidence="11" id="KW-1185">Reference proteome</keyword>
<feature type="transmembrane region" description="Helical" evidence="9">
    <location>
        <begin position="105"/>
        <end position="120"/>
    </location>
</feature>
<dbReference type="InterPro" id="IPR050171">
    <property type="entry name" value="MFS_Transporters"/>
</dbReference>
<dbReference type="SUPFAM" id="SSF103473">
    <property type="entry name" value="MFS general substrate transporter"/>
    <property type="match status" value="2"/>
</dbReference>
<gene>
    <name evidence="10" type="primary">dtpT</name>
    <name evidence="10" type="ORF">ENSA5_14750</name>
</gene>
<dbReference type="GO" id="GO:0006857">
    <property type="term" value="P:oligopeptide transport"/>
    <property type="evidence" value="ECO:0007669"/>
    <property type="project" value="InterPro"/>
</dbReference>
<evidence type="ECO:0000313" key="11">
    <source>
        <dbReference type="Proteomes" id="UP000237968"/>
    </source>
</evidence>
<keyword evidence="5" id="KW-0653">Protein transport</keyword>
<dbReference type="InterPro" id="IPR018456">
    <property type="entry name" value="PTR2_symporter_CS"/>
</dbReference>
<accession>A0A2S9YEL6</accession>
<feature type="transmembrane region" description="Helical" evidence="9">
    <location>
        <begin position="620"/>
        <end position="639"/>
    </location>
</feature>
<feature type="transmembrane region" description="Helical" evidence="9">
    <location>
        <begin position="172"/>
        <end position="193"/>
    </location>
</feature>
<dbReference type="GO" id="GO:1904680">
    <property type="term" value="F:peptide transmembrane transporter activity"/>
    <property type="evidence" value="ECO:0007669"/>
    <property type="project" value="InterPro"/>
</dbReference>
<dbReference type="Gene3D" id="1.20.1250.20">
    <property type="entry name" value="MFS general substrate transporter like domains"/>
    <property type="match status" value="2"/>
</dbReference>
<evidence type="ECO:0000313" key="10">
    <source>
        <dbReference type="EMBL" id="PRQ03543.1"/>
    </source>
</evidence>
<feature type="transmembrane region" description="Helical" evidence="9">
    <location>
        <begin position="81"/>
        <end position="99"/>
    </location>
</feature>
<evidence type="ECO:0000256" key="9">
    <source>
        <dbReference type="SAM" id="Phobius"/>
    </source>
</evidence>
<evidence type="ECO:0000256" key="4">
    <source>
        <dbReference type="ARBA" id="ARBA00022692"/>
    </source>
</evidence>
<dbReference type="InterPro" id="IPR036259">
    <property type="entry name" value="MFS_trans_sf"/>
</dbReference>
<dbReference type="PANTHER" id="PTHR23517:SF15">
    <property type="entry name" value="PROTON-DEPENDENT OLIGOPEPTIDE FAMILY TRANSPORT PROTEIN"/>
    <property type="match status" value="1"/>
</dbReference>
<feature type="transmembrane region" description="Helical" evidence="9">
    <location>
        <begin position="141"/>
        <end position="160"/>
    </location>
</feature>
<dbReference type="InterPro" id="IPR005279">
    <property type="entry name" value="Dipep/tripep_permease"/>
</dbReference>
<evidence type="ECO:0000256" key="6">
    <source>
        <dbReference type="ARBA" id="ARBA00022989"/>
    </source>
</evidence>
<protein>
    <submittedName>
        <fullName evidence="10">Di-/tripeptide transporter</fullName>
    </submittedName>
</protein>
<keyword evidence="6 9" id="KW-1133">Transmembrane helix</keyword>
<keyword evidence="4 8" id="KW-0812">Transmembrane</keyword>
<feature type="transmembrane region" description="Helical" evidence="9">
    <location>
        <begin position="555"/>
        <end position="579"/>
    </location>
</feature>
<keyword evidence="7 9" id="KW-0472">Membrane</keyword>
<feature type="transmembrane region" description="Helical" evidence="9">
    <location>
        <begin position="491"/>
        <end position="511"/>
    </location>
</feature>
<dbReference type="EMBL" id="PVNK01000079">
    <property type="protein sequence ID" value="PRQ03543.1"/>
    <property type="molecule type" value="Genomic_DNA"/>
</dbReference>
<feature type="transmembrane region" description="Helical" evidence="9">
    <location>
        <begin position="275"/>
        <end position="294"/>
    </location>
</feature>
<dbReference type="Proteomes" id="UP000237968">
    <property type="component" value="Unassembled WGS sequence"/>
</dbReference>
<dbReference type="GO" id="GO:0005886">
    <property type="term" value="C:plasma membrane"/>
    <property type="evidence" value="ECO:0007669"/>
    <property type="project" value="UniProtKB-SubCell"/>
</dbReference>
<proteinExistence type="inferred from homology"/>
<evidence type="ECO:0000256" key="8">
    <source>
        <dbReference type="RuleBase" id="RU003755"/>
    </source>
</evidence>
<dbReference type="OrthoDB" id="5351355at2"/>
<dbReference type="RefSeq" id="WP_106390943.1">
    <property type="nucleotide sequence ID" value="NZ_PVNK01000079.1"/>
</dbReference>
<feature type="transmembrane region" description="Helical" evidence="9">
    <location>
        <begin position="12"/>
        <end position="37"/>
    </location>
</feature>
<feature type="transmembrane region" description="Helical" evidence="9">
    <location>
        <begin position="214"/>
        <end position="233"/>
    </location>
</feature>
<evidence type="ECO:0000256" key="5">
    <source>
        <dbReference type="ARBA" id="ARBA00022856"/>
    </source>
</evidence>
<reference evidence="10 11" key="1">
    <citation type="submission" date="2018-03" db="EMBL/GenBank/DDBJ databases">
        <title>Draft Genome Sequences of the Obligatory Marine Myxobacteria Enhygromyxa salina SWB005.</title>
        <authorList>
            <person name="Poehlein A."/>
            <person name="Moghaddam J.A."/>
            <person name="Harms H."/>
            <person name="Alanjari M."/>
            <person name="Koenig G.M."/>
            <person name="Daniel R."/>
            <person name="Schaeberle T.F."/>
        </authorList>
    </citation>
    <scope>NUCLEOTIDE SEQUENCE [LARGE SCALE GENOMIC DNA]</scope>
    <source>
        <strain evidence="10 11">SWB005</strain>
    </source>
</reference>
<evidence type="ECO:0000256" key="1">
    <source>
        <dbReference type="ARBA" id="ARBA00004651"/>
    </source>
</evidence>
<feature type="transmembrane region" description="Helical" evidence="9">
    <location>
        <begin position="523"/>
        <end position="543"/>
    </location>
</feature>
<keyword evidence="2 8" id="KW-0813">Transport</keyword>
<evidence type="ECO:0000256" key="2">
    <source>
        <dbReference type="ARBA" id="ARBA00022448"/>
    </source>
</evidence>
<dbReference type="Pfam" id="PF00854">
    <property type="entry name" value="PTR2"/>
    <property type="match status" value="2"/>
</dbReference>
<dbReference type="AlphaFoldDB" id="A0A2S9YEL6"/>
<evidence type="ECO:0000256" key="7">
    <source>
        <dbReference type="ARBA" id="ARBA00023136"/>
    </source>
</evidence>
<dbReference type="InterPro" id="IPR000109">
    <property type="entry name" value="POT_fam"/>
</dbReference>
<sequence>MAETKSRKHPKGLYQLFFIEMWERLAFYTMLNVLLLYVTDFERGGLGLPAADGNEIYGLYLAFVYFTPFPGGLLADRYLGYRKAVVIGGLIMSAGLFLMSRGETYFYYGLIGLVIGNGLFKPNISVMVGNLYEPGDPKRDAGFNIFYMGINIGAFVASFLSSAVRNKFNWEATFLVASIGLLIGVTILALSWKTLEVADRQPERSEDDTGFGEVFLKILLPAFVFGGLGFWLSSTYMPDGPVRPAIVGFLAGMIPIIVFFVRLGVTAVDKEKPGLLALLPIYVAGGTFFMVLHLNGSAMTQWANDMTARDIPAPSLFQQDGLPSYYGNAAEDVPRPSKDSLVVVDDASVARMYGQKRMDHETLAEILAANPELSVEEFDPLVEVTKLDADKAAVWQFSTAIYPDGELEVVEGTDSHGAPTVAVNIPEQLSADLRVALMREGPDGAYPTYVVSDETYAELYEGYAEKFGHPPEELPPGKWVQVINPELFQSLNALFVVGFTPLIVGFFAWLVARGKEISTARKIFYGLCLTTASLLLMALGGMFTDGGAAKVSGLWLVGFYGIITIGELLLSPMGLSLVTKLAPKRLVGLAMGGWFLATAFGNNFSGFFGGIQSSMTPVNFFLVLAGIAAAVALFIYVLLDRLDDAINKSTGGA</sequence>
<comment type="subcellular location">
    <subcellularLocation>
        <location evidence="1">Cell membrane</location>
        <topology evidence="1">Multi-pass membrane protein</topology>
    </subcellularLocation>
    <subcellularLocation>
        <location evidence="8">Membrane</location>
        <topology evidence="8">Multi-pass membrane protein</topology>
    </subcellularLocation>
</comment>
<evidence type="ECO:0000256" key="3">
    <source>
        <dbReference type="ARBA" id="ARBA00022475"/>
    </source>
</evidence>
<comment type="caution">
    <text evidence="10">The sequence shown here is derived from an EMBL/GenBank/DDBJ whole genome shotgun (WGS) entry which is preliminary data.</text>
</comment>
<dbReference type="NCBIfam" id="TIGR00924">
    <property type="entry name" value="yjdL_sub1_fam"/>
    <property type="match status" value="1"/>
</dbReference>
<dbReference type="CDD" id="cd17346">
    <property type="entry name" value="MFS_DtpA_like"/>
    <property type="match status" value="1"/>
</dbReference>
<name>A0A2S9YEL6_9BACT</name>
<dbReference type="PROSITE" id="PS01022">
    <property type="entry name" value="PTR2_1"/>
    <property type="match status" value="1"/>
</dbReference>
<comment type="similarity">
    <text evidence="8">Belongs to the major facilitator superfamily. Proton-dependent oligopeptide transporter (POT/PTR) (TC 2.A.17) family.</text>
</comment>
<feature type="transmembrane region" description="Helical" evidence="9">
    <location>
        <begin position="57"/>
        <end position="74"/>
    </location>
</feature>
<organism evidence="10 11">
    <name type="scientific">Enhygromyxa salina</name>
    <dbReference type="NCBI Taxonomy" id="215803"/>
    <lineage>
        <taxon>Bacteria</taxon>
        <taxon>Pseudomonadati</taxon>
        <taxon>Myxococcota</taxon>
        <taxon>Polyangia</taxon>
        <taxon>Nannocystales</taxon>
        <taxon>Nannocystaceae</taxon>
        <taxon>Enhygromyxa</taxon>
    </lineage>
</organism>
<keyword evidence="3" id="KW-1003">Cell membrane</keyword>
<feature type="transmembrane region" description="Helical" evidence="9">
    <location>
        <begin position="245"/>
        <end position="263"/>
    </location>
</feature>
<keyword evidence="5" id="KW-0571">Peptide transport</keyword>
<dbReference type="PROSITE" id="PS01023">
    <property type="entry name" value="PTR2_2"/>
    <property type="match status" value="1"/>
</dbReference>